<feature type="domain" description="MobA/VirD2-like nuclease" evidence="2">
    <location>
        <begin position="23"/>
        <end position="145"/>
    </location>
</feature>
<dbReference type="RefSeq" id="WP_271187574.1">
    <property type="nucleotide sequence ID" value="NZ_BSFE01000009.1"/>
</dbReference>
<protein>
    <recommendedName>
        <fullName evidence="2">MobA/VirD2-like nuclease domain-containing protein</fullName>
    </recommendedName>
</protein>
<evidence type="ECO:0000313" key="4">
    <source>
        <dbReference type="Proteomes" id="UP001143486"/>
    </source>
</evidence>
<reference evidence="3" key="1">
    <citation type="journal article" date="2014" name="Int. J. Syst. Evol. Microbiol.">
        <title>Complete genome sequence of Corynebacterium casei LMG S-19264T (=DSM 44701T), isolated from a smear-ripened cheese.</title>
        <authorList>
            <consortium name="US DOE Joint Genome Institute (JGI-PGF)"/>
            <person name="Walter F."/>
            <person name="Albersmeier A."/>
            <person name="Kalinowski J."/>
            <person name="Ruckert C."/>
        </authorList>
    </citation>
    <scope>NUCLEOTIDE SEQUENCE</scope>
    <source>
        <strain evidence="3">VKM B-1513</strain>
    </source>
</reference>
<feature type="compositionally biased region" description="Basic residues" evidence="1">
    <location>
        <begin position="404"/>
        <end position="413"/>
    </location>
</feature>
<feature type="compositionally biased region" description="Basic and acidic residues" evidence="1">
    <location>
        <begin position="373"/>
        <end position="402"/>
    </location>
</feature>
<proteinExistence type="predicted"/>
<dbReference type="InterPro" id="IPR005094">
    <property type="entry name" value="Endonuclease_MobA/VirD2"/>
</dbReference>
<dbReference type="Pfam" id="PF03432">
    <property type="entry name" value="Relaxase"/>
    <property type="match status" value="1"/>
</dbReference>
<organism evidence="3 4">
    <name type="scientific">Maricaulis virginensis</name>
    <dbReference type="NCBI Taxonomy" id="144022"/>
    <lineage>
        <taxon>Bacteria</taxon>
        <taxon>Pseudomonadati</taxon>
        <taxon>Pseudomonadota</taxon>
        <taxon>Alphaproteobacteria</taxon>
        <taxon>Maricaulales</taxon>
        <taxon>Maricaulaceae</taxon>
        <taxon>Maricaulis</taxon>
    </lineage>
</organism>
<gene>
    <name evidence="3" type="ORF">GCM10017621_27260</name>
</gene>
<evidence type="ECO:0000259" key="2">
    <source>
        <dbReference type="Pfam" id="PF03432"/>
    </source>
</evidence>
<comment type="caution">
    <text evidence="3">The sequence shown here is derived from an EMBL/GenBank/DDBJ whole genome shotgun (WGS) entry which is preliminary data.</text>
</comment>
<dbReference type="EMBL" id="BSFE01000009">
    <property type="protein sequence ID" value="GLK53218.1"/>
    <property type="molecule type" value="Genomic_DNA"/>
</dbReference>
<name>A0A9W6MPI0_9PROT</name>
<reference evidence="3" key="2">
    <citation type="submission" date="2023-01" db="EMBL/GenBank/DDBJ databases">
        <authorList>
            <person name="Sun Q."/>
            <person name="Evtushenko L."/>
        </authorList>
    </citation>
    <scope>NUCLEOTIDE SEQUENCE</scope>
    <source>
        <strain evidence="3">VKM B-1513</strain>
    </source>
</reference>
<dbReference type="AlphaFoldDB" id="A0A9W6MPI0"/>
<accession>A0A9W6MPI0</accession>
<evidence type="ECO:0000256" key="1">
    <source>
        <dbReference type="SAM" id="MobiDB-lite"/>
    </source>
</evidence>
<sequence length="421" mass="48851">MILNGNQRGGAKDLAVHLMKEENDHVELYELRGFVADDLLGAFGEAQAISKGTRCKQFLFSLSLNPPEKELVAVSEFEAAIDKVEKKLGLEGQPRAIVFHEKNGRRHAHAVWSRIDTINMKAIQLSHSHRKLRDVSREIYREHGWELPSGLVDRDARDPKNFSLAEWQQARRIGKDPRAIKSALQDAWAISDSKLALLQALGERGFTLAKGDRRGFVVLDRDCEIYSLPKWLGIKTKAVREKVGPSAALKSVEAAKAEIALAMTPAMQRLEAERRAKAKVEREALNKQRKELVRTQIAERKALQERHRKRTIVESQRRQDRYRSGIAGMWDMLRGETRRLKKQNELEAWQCQVRDRSELDALIFEHLEQRHELNREQKQQHQHQADVKRALTDDQRRYEQMRMHLQRSRKARSSRNLDRER</sequence>
<feature type="region of interest" description="Disordered" evidence="1">
    <location>
        <begin position="373"/>
        <end position="421"/>
    </location>
</feature>
<keyword evidence="4" id="KW-1185">Reference proteome</keyword>
<dbReference type="Proteomes" id="UP001143486">
    <property type="component" value="Unassembled WGS sequence"/>
</dbReference>
<evidence type="ECO:0000313" key="3">
    <source>
        <dbReference type="EMBL" id="GLK53218.1"/>
    </source>
</evidence>